<reference evidence="3 4" key="1">
    <citation type="submission" date="2024-09" db="EMBL/GenBank/DDBJ databases">
        <authorList>
            <person name="Ruan L."/>
        </authorList>
    </citation>
    <scope>NUCLEOTIDE SEQUENCE [LARGE SCALE GENOMIC DNA]</scope>
    <source>
        <strain evidence="3 4">D33</strain>
    </source>
</reference>
<proteinExistence type="inferred from homology"/>
<comment type="similarity">
    <text evidence="1">Belongs to the thioesterase family.</text>
</comment>
<organism evidence="3 4">
    <name type="scientific">Paenibacillus terreus</name>
    <dbReference type="NCBI Taxonomy" id="1387834"/>
    <lineage>
        <taxon>Bacteria</taxon>
        <taxon>Bacillati</taxon>
        <taxon>Bacillota</taxon>
        <taxon>Bacilli</taxon>
        <taxon>Bacillales</taxon>
        <taxon>Paenibacillaceae</taxon>
        <taxon>Paenibacillus</taxon>
    </lineage>
</organism>
<dbReference type="SUPFAM" id="SSF53474">
    <property type="entry name" value="alpha/beta-Hydrolases"/>
    <property type="match status" value="1"/>
</dbReference>
<evidence type="ECO:0000313" key="4">
    <source>
        <dbReference type="Proteomes" id="UP001580407"/>
    </source>
</evidence>
<dbReference type="RefSeq" id="WP_375523808.1">
    <property type="nucleotide sequence ID" value="NZ_JBHILM010000003.1"/>
</dbReference>
<feature type="domain" description="Thioesterase" evidence="2">
    <location>
        <begin position="5"/>
        <end position="230"/>
    </location>
</feature>
<dbReference type="Proteomes" id="UP001580407">
    <property type="component" value="Unassembled WGS sequence"/>
</dbReference>
<dbReference type="PANTHER" id="PTHR11487:SF0">
    <property type="entry name" value="S-ACYL FATTY ACID SYNTHASE THIOESTERASE, MEDIUM CHAIN"/>
    <property type="match status" value="1"/>
</dbReference>
<evidence type="ECO:0000259" key="2">
    <source>
        <dbReference type="Pfam" id="PF00975"/>
    </source>
</evidence>
<dbReference type="InterPro" id="IPR029058">
    <property type="entry name" value="AB_hydrolase_fold"/>
</dbReference>
<gene>
    <name evidence="3" type="ORF">ACE3NQ_03445</name>
</gene>
<name>A0ABV5B4Z1_9BACL</name>
<dbReference type="InterPro" id="IPR001031">
    <property type="entry name" value="Thioesterase"/>
</dbReference>
<keyword evidence="4" id="KW-1185">Reference proteome</keyword>
<protein>
    <submittedName>
        <fullName evidence="3">Thioesterase II family protein</fullName>
    </submittedName>
</protein>
<dbReference type="Pfam" id="PF00975">
    <property type="entry name" value="Thioesterase"/>
    <property type="match status" value="1"/>
</dbReference>
<comment type="caution">
    <text evidence="3">The sequence shown here is derived from an EMBL/GenBank/DDBJ whole genome shotgun (WGS) entry which is preliminary data.</text>
</comment>
<dbReference type="PANTHER" id="PTHR11487">
    <property type="entry name" value="THIOESTERASE"/>
    <property type="match status" value="1"/>
</dbReference>
<dbReference type="EMBL" id="JBHILM010000003">
    <property type="protein sequence ID" value="MFB5679974.1"/>
    <property type="molecule type" value="Genomic_DNA"/>
</dbReference>
<accession>A0ABV5B4Z1</accession>
<evidence type="ECO:0000313" key="3">
    <source>
        <dbReference type="EMBL" id="MFB5679974.1"/>
    </source>
</evidence>
<dbReference type="Gene3D" id="3.40.50.1820">
    <property type="entry name" value="alpha/beta hydrolase"/>
    <property type="match status" value="1"/>
</dbReference>
<sequence length="234" mass="27319">MEKIKLFCLPYAGGSAALYMKWKSSLHPSIHIVPIELAGRGKRYSEPFYSDIEQAVHDIYEKIKDELDELPYALLGHSMGGLLAFEIAHKIQVQEHRAPKIIFLSGKNPPHCQNHRFIHHLPNKELINEILEMGGTPKEILQHNELVEILIPILRADFTLVENYHYNKREEILDCDLVVMYGRQDNLTNNSDMKEWSRYTKREVRTYDIDGGHFFINEQLESVLHLIHKELIHM</sequence>
<dbReference type="InterPro" id="IPR012223">
    <property type="entry name" value="TEII"/>
</dbReference>
<evidence type="ECO:0000256" key="1">
    <source>
        <dbReference type="ARBA" id="ARBA00007169"/>
    </source>
</evidence>